<dbReference type="Proteomes" id="UP000199409">
    <property type="component" value="Unassembled WGS sequence"/>
</dbReference>
<gene>
    <name evidence="2" type="ORF">SAMN05660420_00035</name>
</gene>
<accession>A0A1H3VGE9</accession>
<feature type="region of interest" description="Disordered" evidence="1">
    <location>
        <begin position="46"/>
        <end position="75"/>
    </location>
</feature>
<organism evidence="2 3">
    <name type="scientific">Desulfuromusa kysingii</name>
    <dbReference type="NCBI Taxonomy" id="37625"/>
    <lineage>
        <taxon>Bacteria</taxon>
        <taxon>Pseudomonadati</taxon>
        <taxon>Thermodesulfobacteriota</taxon>
        <taxon>Desulfuromonadia</taxon>
        <taxon>Desulfuromonadales</taxon>
        <taxon>Geopsychrobacteraceae</taxon>
        <taxon>Desulfuromusa</taxon>
    </lineage>
</organism>
<name>A0A1H3VGE9_9BACT</name>
<dbReference type="STRING" id="37625.SAMN05660420_00035"/>
<proteinExistence type="predicted"/>
<keyword evidence="3" id="KW-1185">Reference proteome</keyword>
<evidence type="ECO:0000256" key="1">
    <source>
        <dbReference type="SAM" id="MobiDB-lite"/>
    </source>
</evidence>
<protein>
    <recommendedName>
        <fullName evidence="4">DUF2802 domain-containing protein</fullName>
    </recommendedName>
</protein>
<evidence type="ECO:0000313" key="2">
    <source>
        <dbReference type="EMBL" id="SDZ73873.1"/>
    </source>
</evidence>
<feature type="compositionally biased region" description="Polar residues" evidence="1">
    <location>
        <begin position="46"/>
        <end position="60"/>
    </location>
</feature>
<reference evidence="2 3" key="1">
    <citation type="submission" date="2016-10" db="EMBL/GenBank/DDBJ databases">
        <authorList>
            <person name="de Groot N.N."/>
        </authorList>
    </citation>
    <scope>NUCLEOTIDE SEQUENCE [LARGE SCALE GENOMIC DNA]</scope>
    <source>
        <strain evidence="2 3">DSM 7343</strain>
    </source>
</reference>
<evidence type="ECO:0008006" key="4">
    <source>
        <dbReference type="Google" id="ProtNLM"/>
    </source>
</evidence>
<sequence length="122" mass="13648">MAMESLYLCLTGAIALFALLLGFWQLRVSAMLRRELDTLRQELLASQTRSEQKASFSKSLDQVEHEQKGITPPRSHSEKYRYVASLAAQGFDAQGIAVALQMAPVEVEQLLKLSQLKHQTEG</sequence>
<dbReference type="AlphaFoldDB" id="A0A1H3VGE9"/>
<dbReference type="EMBL" id="FNQN01000001">
    <property type="protein sequence ID" value="SDZ73873.1"/>
    <property type="molecule type" value="Genomic_DNA"/>
</dbReference>
<evidence type="ECO:0000313" key="3">
    <source>
        <dbReference type="Proteomes" id="UP000199409"/>
    </source>
</evidence>